<organism evidence="8 9">
    <name type="scientific">Guptibacillus hwajinpoensis</name>
    <dbReference type="NCBI Taxonomy" id="208199"/>
    <lineage>
        <taxon>Bacteria</taxon>
        <taxon>Bacillati</taxon>
        <taxon>Bacillota</taxon>
        <taxon>Bacilli</taxon>
        <taxon>Bacillales</taxon>
        <taxon>Guptibacillaceae</taxon>
        <taxon>Guptibacillus</taxon>
    </lineage>
</organism>
<dbReference type="Pfam" id="PF00669">
    <property type="entry name" value="Flagellin_N"/>
    <property type="match status" value="1"/>
</dbReference>
<keyword evidence="3 4" id="KW-0975">Bacterial flagellum</keyword>
<comment type="caution">
    <text evidence="8">The sequence shown here is derived from an EMBL/GenBank/DDBJ whole genome shotgun (WGS) entry which is preliminary data.</text>
</comment>
<dbReference type="RefSeq" id="WP_136946606.1">
    <property type="nucleotide sequence ID" value="NZ_SWFM01000002.1"/>
</dbReference>
<keyword evidence="8" id="KW-0966">Cell projection</keyword>
<feature type="domain" description="Flagellin C-terminal" evidence="7">
    <location>
        <begin position="374"/>
        <end position="458"/>
    </location>
</feature>
<accession>A0A4U1MIZ9</accession>
<dbReference type="GO" id="GO:0009288">
    <property type="term" value="C:bacterial-type flagellum"/>
    <property type="evidence" value="ECO:0007669"/>
    <property type="project" value="UniProtKB-SubCell"/>
</dbReference>
<dbReference type="InterPro" id="IPR001029">
    <property type="entry name" value="Flagellin_N"/>
</dbReference>
<dbReference type="PRINTS" id="PR00207">
    <property type="entry name" value="FLAGELLIN"/>
</dbReference>
<dbReference type="GO" id="GO:0005576">
    <property type="term" value="C:extracellular region"/>
    <property type="evidence" value="ECO:0007669"/>
    <property type="project" value="UniProtKB-SubCell"/>
</dbReference>
<dbReference type="InterPro" id="IPR046358">
    <property type="entry name" value="Flagellin_C"/>
</dbReference>
<evidence type="ECO:0000313" key="8">
    <source>
        <dbReference type="EMBL" id="TKD70525.1"/>
    </source>
</evidence>
<dbReference type="GO" id="GO:0005198">
    <property type="term" value="F:structural molecule activity"/>
    <property type="evidence" value="ECO:0007669"/>
    <property type="project" value="UniProtKB-UniRule"/>
</dbReference>
<dbReference type="OrthoDB" id="9796789at2"/>
<comment type="function">
    <text evidence="4">Flagellin is the subunit protein which polymerizes to form the filaments of bacterial flagella.</text>
</comment>
<feature type="coiled-coil region" evidence="5">
    <location>
        <begin position="73"/>
        <end position="127"/>
    </location>
</feature>
<dbReference type="Pfam" id="PF00700">
    <property type="entry name" value="Flagellin_C"/>
    <property type="match status" value="1"/>
</dbReference>
<gene>
    <name evidence="8" type="ORF">FBF83_07800</name>
</gene>
<evidence type="ECO:0000256" key="2">
    <source>
        <dbReference type="ARBA" id="ARBA00020110"/>
    </source>
</evidence>
<dbReference type="AlphaFoldDB" id="A0A4U1MIZ9"/>
<proteinExistence type="inferred from homology"/>
<sequence length="459" mass="48049">MIINHNISAMNTYRQMGTNQAAASNSMEKLSSGLRINKAADDAAGLSISEKMRGQIRGLDQASRNAQDGISLIQTAEGALSETQSMLQRMRELSVQGANDTLTSSDREQIQQEVNQLTEEISRVADTTEFNTKKLLTGDIGSSVSKGGVVSNVQQTAETKAGSYTTNISALATVADSGDILNADESSTTAAGSFDITVNGQTSTISWEANESYKDLASRINSNVSGVKATFTDNGTGSPNNFTIETVDAGKSQSVSVQANADAAFSSTDALNTTAATDTGSDVVATATDAGGNALTVSTKGDKIILSGNGSDGLSMTAKSVDSTTVTVGGSMSFHIGANEDQTMNISINAMDTQSLGVSNIDLTSTTGAEKAITSLDNAINTVSLTRSNLGSFQNRLEHTINNLNTSSENLTAAESRIRDVDMAKEMMNMTKENIKAQAAQAMLAQANQQPQQVLQLLR</sequence>
<comment type="subcellular location">
    <subcellularLocation>
        <location evidence="4">Secreted</location>
    </subcellularLocation>
    <subcellularLocation>
        <location evidence="4">Bacterial flagellum</location>
    </subcellularLocation>
</comment>
<name>A0A4U1MIZ9_9BACL</name>
<dbReference type="Gene3D" id="3.30.70.2120">
    <property type="match status" value="1"/>
</dbReference>
<keyword evidence="5" id="KW-0175">Coiled coil</keyword>
<evidence type="ECO:0000256" key="5">
    <source>
        <dbReference type="SAM" id="Coils"/>
    </source>
</evidence>
<feature type="domain" description="Flagellin N-terminal" evidence="6">
    <location>
        <begin position="3"/>
        <end position="138"/>
    </location>
</feature>
<evidence type="ECO:0000256" key="4">
    <source>
        <dbReference type="RuleBase" id="RU362073"/>
    </source>
</evidence>
<evidence type="ECO:0000256" key="3">
    <source>
        <dbReference type="ARBA" id="ARBA00023143"/>
    </source>
</evidence>
<keyword evidence="8" id="KW-0969">Cilium</keyword>
<evidence type="ECO:0000313" key="9">
    <source>
        <dbReference type="Proteomes" id="UP000310541"/>
    </source>
</evidence>
<dbReference type="PANTHER" id="PTHR42792">
    <property type="entry name" value="FLAGELLIN"/>
    <property type="match status" value="1"/>
</dbReference>
<dbReference type="EMBL" id="SWFM01000002">
    <property type="protein sequence ID" value="TKD70525.1"/>
    <property type="molecule type" value="Genomic_DNA"/>
</dbReference>
<reference evidence="8 9" key="1">
    <citation type="submission" date="2019-04" db="EMBL/GenBank/DDBJ databases">
        <title>Genome sequence of Bacillus hwajinpoensis strain Y2.</title>
        <authorList>
            <person name="Fair J.L."/>
            <person name="Maclea K.S."/>
        </authorList>
    </citation>
    <scope>NUCLEOTIDE SEQUENCE [LARGE SCALE GENOMIC DNA]</scope>
    <source>
        <strain evidence="8 9">Y2</strain>
    </source>
</reference>
<dbReference type="Gene3D" id="1.20.1330.10">
    <property type="entry name" value="f41 fragment of flagellin, N-terminal domain"/>
    <property type="match status" value="2"/>
</dbReference>
<dbReference type="PANTHER" id="PTHR42792:SF2">
    <property type="entry name" value="FLAGELLIN"/>
    <property type="match status" value="1"/>
</dbReference>
<dbReference type="Proteomes" id="UP000310541">
    <property type="component" value="Unassembled WGS sequence"/>
</dbReference>
<keyword evidence="8" id="KW-0282">Flagellum</keyword>
<evidence type="ECO:0000259" key="6">
    <source>
        <dbReference type="Pfam" id="PF00669"/>
    </source>
</evidence>
<evidence type="ECO:0000256" key="1">
    <source>
        <dbReference type="ARBA" id="ARBA00005709"/>
    </source>
</evidence>
<evidence type="ECO:0000259" key="7">
    <source>
        <dbReference type="Pfam" id="PF00700"/>
    </source>
</evidence>
<dbReference type="InterPro" id="IPR001492">
    <property type="entry name" value="Flagellin"/>
</dbReference>
<protein>
    <recommendedName>
        <fullName evidence="2 4">Flagellin</fullName>
    </recommendedName>
</protein>
<keyword evidence="4" id="KW-0964">Secreted</keyword>
<comment type="similarity">
    <text evidence="1 4">Belongs to the bacterial flagellin family.</text>
</comment>
<dbReference type="SUPFAM" id="SSF64518">
    <property type="entry name" value="Phase 1 flagellin"/>
    <property type="match status" value="1"/>
</dbReference>